<comment type="caution">
    <text evidence="1">The sequence shown here is derived from an EMBL/GenBank/DDBJ whole genome shotgun (WGS) entry which is preliminary data.</text>
</comment>
<evidence type="ECO:0000313" key="1">
    <source>
        <dbReference type="EMBL" id="KAI7942497.1"/>
    </source>
</evidence>
<organism evidence="1 2">
    <name type="scientific">Puccinia striiformis f. sp. tritici</name>
    <dbReference type="NCBI Taxonomy" id="168172"/>
    <lineage>
        <taxon>Eukaryota</taxon>
        <taxon>Fungi</taxon>
        <taxon>Dikarya</taxon>
        <taxon>Basidiomycota</taxon>
        <taxon>Pucciniomycotina</taxon>
        <taxon>Pucciniomycetes</taxon>
        <taxon>Pucciniales</taxon>
        <taxon>Pucciniaceae</taxon>
        <taxon>Puccinia</taxon>
    </lineage>
</organism>
<gene>
    <name evidence="1" type="ORF">MJO28_012524</name>
</gene>
<dbReference type="EMBL" id="CM045876">
    <property type="protein sequence ID" value="KAI7942497.1"/>
    <property type="molecule type" value="Genomic_DNA"/>
</dbReference>
<name>A0ACC0E0G5_9BASI</name>
<sequence>MAFYHQVEGFFVLASLHPKGPIFKQGGSSFGNRFLDMIESKSQNGTDAPAQFHTWVAAQAMQIENSCQPTEIKQWRVRSVGNINDQFLAMANNVHEICIQLKDMIRISSRNKLSCAWPGENCNNQLKEMKPSLEIDKNQWSLIPTDIMIPLEKLKGGLNQTVLACLSLNEIHLTYHPDWQAPPSKIEHPDKRKHSSKRTPKPNSSTHPAPNASNSTALDCTAAAPNASNSTALDHASTAPNTFNSNASDCNTASPNASNLTALDHASAAPNTSNLNAFDCTPAAPNTSNSGSPKKRKHPAPKTSNLSGLARTAAAPNASNMIPFDQASAARKACDSLFAKRATAARNTPNLNNLDGVAADRPDSNNNNTDSPVEHEHYNDSKYDPASDSKYDPAPDSLPDPSQDPTQFT</sequence>
<reference evidence="1 2" key="3">
    <citation type="journal article" date="2022" name="Microbiol. Spectr.">
        <title>Folding features and dynamics of 3D genome architecture in plant fungal pathogens.</title>
        <authorList>
            <person name="Xia C."/>
        </authorList>
    </citation>
    <scope>NUCLEOTIDE SEQUENCE [LARGE SCALE GENOMIC DNA]</scope>
    <source>
        <strain evidence="1 2">93-210</strain>
    </source>
</reference>
<reference evidence="2" key="2">
    <citation type="journal article" date="2018" name="Mol. Plant Microbe Interact.">
        <title>Genome sequence resources for the wheat stripe rust pathogen (Puccinia striiformis f. sp. tritici) and the barley stripe rust pathogen (Puccinia striiformis f. sp. hordei).</title>
        <authorList>
            <person name="Xia C."/>
            <person name="Wang M."/>
            <person name="Yin C."/>
            <person name="Cornejo O.E."/>
            <person name="Hulbert S.H."/>
            <person name="Chen X."/>
        </authorList>
    </citation>
    <scope>NUCLEOTIDE SEQUENCE [LARGE SCALE GENOMIC DNA]</scope>
    <source>
        <strain evidence="2">93-210</strain>
    </source>
</reference>
<accession>A0ACC0E0G5</accession>
<keyword evidence="2" id="KW-1185">Reference proteome</keyword>
<protein>
    <submittedName>
        <fullName evidence="1">Uncharacterized protein</fullName>
    </submittedName>
</protein>
<reference evidence="2" key="1">
    <citation type="journal article" date="2018" name="BMC Genomics">
        <title>Genomic insights into host adaptation between the wheat stripe rust pathogen (Puccinia striiformis f. sp. tritici) and the barley stripe rust pathogen (Puccinia striiformis f. sp. hordei).</title>
        <authorList>
            <person name="Xia C."/>
            <person name="Wang M."/>
            <person name="Yin C."/>
            <person name="Cornejo O.E."/>
            <person name="Hulbert S.H."/>
            <person name="Chen X."/>
        </authorList>
    </citation>
    <scope>NUCLEOTIDE SEQUENCE [LARGE SCALE GENOMIC DNA]</scope>
    <source>
        <strain evidence="2">93-210</strain>
    </source>
</reference>
<evidence type="ECO:0000313" key="2">
    <source>
        <dbReference type="Proteomes" id="UP001060170"/>
    </source>
</evidence>
<proteinExistence type="predicted"/>
<dbReference type="Proteomes" id="UP001060170">
    <property type="component" value="Chromosome 12"/>
</dbReference>